<dbReference type="PANTHER" id="PTHR35936">
    <property type="entry name" value="MEMBRANE-BOUND LYTIC MUREIN TRANSGLYCOSYLASE F"/>
    <property type="match status" value="1"/>
</dbReference>
<feature type="chain" id="PRO_5003303365" evidence="2">
    <location>
        <begin position="23"/>
        <end position="249"/>
    </location>
</feature>
<feature type="signal peptide" evidence="2">
    <location>
        <begin position="1"/>
        <end position="22"/>
    </location>
</feature>
<dbReference type="EMBL" id="CP003221">
    <property type="protein sequence ID" value="EGJ50067.1"/>
    <property type="molecule type" value="Genomic_DNA"/>
</dbReference>
<reference evidence="4 5" key="1">
    <citation type="journal article" date="2011" name="J. Bacteriol.">
        <title>Genome sequence of the mercury-methylating and pleomorphic Desulfovibrio africanus Strain Walvis Bay.</title>
        <authorList>
            <person name="Brown S.D."/>
            <person name="Wall J.D."/>
            <person name="Kucken A.M."/>
            <person name="Gilmour C.C."/>
            <person name="Podar M."/>
            <person name="Brandt C.C."/>
            <person name="Teshima H."/>
            <person name="Detter J.C."/>
            <person name="Han C.S."/>
            <person name="Land M.L."/>
            <person name="Lucas S."/>
            <person name="Han J."/>
            <person name="Pennacchio L."/>
            <person name="Nolan M."/>
            <person name="Pitluck S."/>
            <person name="Woyke T."/>
            <person name="Goodwin L."/>
            <person name="Palumbo A.V."/>
            <person name="Elias D.A."/>
        </authorList>
    </citation>
    <scope>NUCLEOTIDE SEQUENCE [LARGE SCALE GENOMIC DNA]</scope>
    <source>
        <strain evidence="4 5">Walvis Bay</strain>
    </source>
</reference>
<proteinExistence type="predicted"/>
<keyword evidence="5" id="KW-1185">Reference proteome</keyword>
<protein>
    <submittedName>
        <fullName evidence="4">ABC-type transporter, periplasmic subunit family 3</fullName>
    </submittedName>
</protein>
<dbReference type="RefSeq" id="WP_005987399.1">
    <property type="nucleotide sequence ID" value="NC_016629.1"/>
</dbReference>
<dbReference type="Pfam" id="PF00497">
    <property type="entry name" value="SBP_bac_3"/>
    <property type="match status" value="1"/>
</dbReference>
<dbReference type="STRING" id="690850.Desaf_1731"/>
<dbReference type="SMART" id="SM00062">
    <property type="entry name" value="PBPb"/>
    <property type="match status" value="1"/>
</dbReference>
<dbReference type="HOGENOM" id="CLU_019602_18_2_7"/>
<evidence type="ECO:0000259" key="3">
    <source>
        <dbReference type="SMART" id="SM00062"/>
    </source>
</evidence>
<keyword evidence="1 2" id="KW-0732">Signal</keyword>
<name>F3Z1V9_DESAF</name>
<dbReference type="Proteomes" id="UP000007844">
    <property type="component" value="Chromosome"/>
</dbReference>
<sequence length="249" mass="26693" precursor="true">MLKKIISFLLLVVLAVPAMASAKDIVIASDATWPPMEMLDSSKKVVGFAPDLLQAIGKAAGFNPVIKNVAWDGIFAGLIAGKYDMVSSSVSITDERKNAMLFSEPYFEVKQAVIVQKGSGIKSAADLTGKTVGAQIGTTGYFAAKALKGVTAKTYDEVGLAIEDLYSGRINAVSCDDPVAANYALLQPEYSDKLEIAFILPSEEKEYYGFAFPKNKKGEENVALVNKGLAKIKADGTYDAIVKKWFSAK</sequence>
<accession>F3Z1V9</accession>
<dbReference type="eggNOG" id="COG0834">
    <property type="taxonomic scope" value="Bacteria"/>
</dbReference>
<dbReference type="Gene3D" id="3.40.190.10">
    <property type="entry name" value="Periplasmic binding protein-like II"/>
    <property type="match status" value="2"/>
</dbReference>
<evidence type="ECO:0000256" key="1">
    <source>
        <dbReference type="ARBA" id="ARBA00022729"/>
    </source>
</evidence>
<gene>
    <name evidence="4" type="ORF">Desaf_1731</name>
</gene>
<dbReference type="CDD" id="cd13624">
    <property type="entry name" value="PBP2_Arg_Lys_His"/>
    <property type="match status" value="1"/>
</dbReference>
<evidence type="ECO:0000313" key="4">
    <source>
        <dbReference type="EMBL" id="EGJ50067.1"/>
    </source>
</evidence>
<dbReference type="SUPFAM" id="SSF53850">
    <property type="entry name" value="Periplasmic binding protein-like II"/>
    <property type="match status" value="1"/>
</dbReference>
<evidence type="ECO:0000313" key="5">
    <source>
        <dbReference type="Proteomes" id="UP000007844"/>
    </source>
</evidence>
<organism evidence="4 5">
    <name type="scientific">Desulfocurvibacter africanus subsp. africanus str. Walvis Bay</name>
    <dbReference type="NCBI Taxonomy" id="690850"/>
    <lineage>
        <taxon>Bacteria</taxon>
        <taxon>Pseudomonadati</taxon>
        <taxon>Thermodesulfobacteriota</taxon>
        <taxon>Desulfovibrionia</taxon>
        <taxon>Desulfovibrionales</taxon>
        <taxon>Desulfovibrionaceae</taxon>
        <taxon>Desulfocurvibacter</taxon>
    </lineage>
</organism>
<dbReference type="InterPro" id="IPR001638">
    <property type="entry name" value="Solute-binding_3/MltF_N"/>
</dbReference>
<evidence type="ECO:0000256" key="2">
    <source>
        <dbReference type="SAM" id="SignalP"/>
    </source>
</evidence>
<feature type="domain" description="Solute-binding protein family 3/N-terminal" evidence="3">
    <location>
        <begin position="24"/>
        <end position="249"/>
    </location>
</feature>
<dbReference type="AlphaFoldDB" id="F3Z1V9"/>
<dbReference type="KEGG" id="daf:Desaf_1731"/>
<dbReference type="PANTHER" id="PTHR35936:SF17">
    <property type="entry name" value="ARGININE-BINDING EXTRACELLULAR PROTEIN ARTP"/>
    <property type="match status" value="1"/>
</dbReference>